<sequence length="104" mass="11776">MDHVTVDLDEMREMIGRLIEHRVAEHGPTLDLPFDFFWAIHDPRLGDPLESPEVTIGQVSETLSMLERTTETWEGMPAEILGTSLRWWSYVLAAAAAQLERGDA</sequence>
<dbReference type="RefSeq" id="WP_198732234.1">
    <property type="nucleotide sequence ID" value="NZ_JAEINH010000001.1"/>
</dbReference>
<name>A0A934I806_9MICO</name>
<evidence type="ECO:0000313" key="1">
    <source>
        <dbReference type="EMBL" id="MBI9113677.1"/>
    </source>
</evidence>
<organism evidence="1 2">
    <name type="scientific">Sanguibacter suaedae</name>
    <dbReference type="NCBI Taxonomy" id="2795737"/>
    <lineage>
        <taxon>Bacteria</taxon>
        <taxon>Bacillati</taxon>
        <taxon>Actinomycetota</taxon>
        <taxon>Actinomycetes</taxon>
        <taxon>Micrococcales</taxon>
        <taxon>Sanguibacteraceae</taxon>
        <taxon>Sanguibacter</taxon>
    </lineage>
</organism>
<evidence type="ECO:0000313" key="2">
    <source>
        <dbReference type="Proteomes" id="UP000602087"/>
    </source>
</evidence>
<keyword evidence="2" id="KW-1185">Reference proteome</keyword>
<proteinExistence type="predicted"/>
<reference evidence="1" key="1">
    <citation type="submission" date="2020-12" db="EMBL/GenBank/DDBJ databases">
        <title>Sanguibacter suaedae sp. nov., isolated from Suaeda aralocaspica.</title>
        <authorList>
            <person name="Ma Q."/>
        </authorList>
    </citation>
    <scope>NUCLEOTIDE SEQUENCE</scope>
    <source>
        <strain evidence="1">YZGR15</strain>
    </source>
</reference>
<dbReference type="EMBL" id="JAEINH010000001">
    <property type="protein sequence ID" value="MBI9113677.1"/>
    <property type="molecule type" value="Genomic_DNA"/>
</dbReference>
<dbReference type="Proteomes" id="UP000602087">
    <property type="component" value="Unassembled WGS sequence"/>
</dbReference>
<comment type="caution">
    <text evidence="1">The sequence shown here is derived from an EMBL/GenBank/DDBJ whole genome shotgun (WGS) entry which is preliminary data.</text>
</comment>
<accession>A0A934I806</accession>
<gene>
    <name evidence="1" type="ORF">JAV76_01460</name>
</gene>
<protein>
    <submittedName>
        <fullName evidence="1">Uncharacterized protein</fullName>
    </submittedName>
</protein>
<dbReference type="AlphaFoldDB" id="A0A934I806"/>